<reference evidence="16" key="1">
    <citation type="submission" date="2015-02" db="EMBL/GenBank/DDBJ databases">
        <title>Genome sequencing for Strongylocentrotus purpuratus.</title>
        <authorList>
            <person name="Murali S."/>
            <person name="Liu Y."/>
            <person name="Vee V."/>
            <person name="English A."/>
            <person name="Wang M."/>
            <person name="Skinner E."/>
            <person name="Han Y."/>
            <person name="Muzny D.M."/>
            <person name="Worley K.C."/>
            <person name="Gibbs R.A."/>
        </authorList>
    </citation>
    <scope>NUCLEOTIDE SEQUENCE</scope>
</reference>
<keyword evidence="3 9" id="KW-0235">DNA replication</keyword>
<comment type="subunit">
    <text evidence="9">Component of the heterotrimeric canonical replication protein A complex (RPA).</text>
</comment>
<protein>
    <recommendedName>
        <fullName evidence="9">Replication protein A subunit</fullName>
    </recommendedName>
</protein>
<feature type="region of interest" description="Disordered" evidence="10">
    <location>
        <begin position="418"/>
        <end position="446"/>
    </location>
</feature>
<proteinExistence type="inferred from homology"/>
<evidence type="ECO:0000259" key="12">
    <source>
        <dbReference type="Pfam" id="PF04057"/>
    </source>
</evidence>
<organism evidence="15 16">
    <name type="scientific">Strongylocentrotus purpuratus</name>
    <name type="common">Purple sea urchin</name>
    <dbReference type="NCBI Taxonomy" id="7668"/>
    <lineage>
        <taxon>Eukaryota</taxon>
        <taxon>Metazoa</taxon>
        <taxon>Echinodermata</taxon>
        <taxon>Eleutherozoa</taxon>
        <taxon>Echinozoa</taxon>
        <taxon>Echinoidea</taxon>
        <taxon>Euechinoidea</taxon>
        <taxon>Echinacea</taxon>
        <taxon>Camarodonta</taxon>
        <taxon>Echinidea</taxon>
        <taxon>Strongylocentrotidae</taxon>
        <taxon>Strongylocentrotus</taxon>
    </lineage>
</organism>
<dbReference type="FunFam" id="2.40.50.140:FF:000041">
    <property type="entry name" value="Replication protein A subunit"/>
    <property type="match status" value="1"/>
</dbReference>
<dbReference type="GO" id="GO:0003684">
    <property type="term" value="F:damaged DNA binding"/>
    <property type="evidence" value="ECO:0000318"/>
    <property type="project" value="GO_Central"/>
</dbReference>
<dbReference type="GO" id="GO:0007004">
    <property type="term" value="P:telomere maintenance via telomerase"/>
    <property type="evidence" value="ECO:0000318"/>
    <property type="project" value="GO_Central"/>
</dbReference>
<dbReference type="Pfam" id="PF01336">
    <property type="entry name" value="tRNA_anti-codon"/>
    <property type="match status" value="1"/>
</dbReference>
<evidence type="ECO:0000256" key="1">
    <source>
        <dbReference type="ARBA" id="ARBA00004123"/>
    </source>
</evidence>
<dbReference type="GO" id="GO:0051321">
    <property type="term" value="P:meiotic cell cycle"/>
    <property type="evidence" value="ECO:0000318"/>
    <property type="project" value="GO_Central"/>
</dbReference>
<dbReference type="CDD" id="cd04477">
    <property type="entry name" value="RPA1N"/>
    <property type="match status" value="1"/>
</dbReference>
<keyword evidence="4 9" id="KW-0479">Metal-binding</keyword>
<dbReference type="GO" id="GO:0005662">
    <property type="term" value="C:DNA replication factor A complex"/>
    <property type="evidence" value="ECO:0000318"/>
    <property type="project" value="GO_Central"/>
</dbReference>
<feature type="compositionally biased region" description="Polar residues" evidence="10">
    <location>
        <begin position="428"/>
        <end position="437"/>
    </location>
</feature>
<comment type="subcellular location">
    <subcellularLocation>
        <location evidence="1 9">Nucleus</location>
    </subcellularLocation>
</comment>
<dbReference type="GO" id="GO:0043047">
    <property type="term" value="F:single-stranded telomeric DNA binding"/>
    <property type="evidence" value="ECO:0000318"/>
    <property type="project" value="GO_Central"/>
</dbReference>
<dbReference type="InterPro" id="IPR004365">
    <property type="entry name" value="NA-bd_OB_tRNA"/>
</dbReference>
<dbReference type="PANTHER" id="PTHR47165:SF4">
    <property type="entry name" value="OS03G0429900 PROTEIN"/>
    <property type="match status" value="1"/>
</dbReference>
<dbReference type="CDD" id="cd04476">
    <property type="entry name" value="RPA1_DBD_C"/>
    <property type="match status" value="1"/>
</dbReference>
<keyword evidence="16" id="KW-1185">Reference proteome</keyword>
<evidence type="ECO:0000256" key="8">
    <source>
        <dbReference type="ARBA" id="ARBA00023242"/>
    </source>
</evidence>
<dbReference type="GO" id="GO:0006260">
    <property type="term" value="P:DNA replication"/>
    <property type="evidence" value="ECO:0000318"/>
    <property type="project" value="GO_Central"/>
</dbReference>
<evidence type="ECO:0000256" key="4">
    <source>
        <dbReference type="ARBA" id="ARBA00022723"/>
    </source>
</evidence>
<evidence type="ECO:0000259" key="11">
    <source>
        <dbReference type="Pfam" id="PF01336"/>
    </source>
</evidence>
<accession>A0A7M7P923</accession>
<dbReference type="InterPro" id="IPR047192">
    <property type="entry name" value="Euk_RPA1_DBD_C"/>
</dbReference>
<dbReference type="OrthoDB" id="1751331at2759"/>
<dbReference type="AlphaFoldDB" id="A0A7M7P923"/>
<evidence type="ECO:0000256" key="10">
    <source>
        <dbReference type="SAM" id="MobiDB-lite"/>
    </source>
</evidence>
<reference evidence="15" key="2">
    <citation type="submission" date="2021-01" db="UniProtKB">
        <authorList>
            <consortium name="EnsemblMetazoa"/>
        </authorList>
    </citation>
    <scope>IDENTIFICATION</scope>
</reference>
<dbReference type="FunFam" id="2.40.50.140:FF:000090">
    <property type="entry name" value="Replication protein A subunit"/>
    <property type="match status" value="1"/>
</dbReference>
<dbReference type="Pfam" id="PF04057">
    <property type="entry name" value="Rep-A_N"/>
    <property type="match status" value="1"/>
</dbReference>
<dbReference type="GO" id="GO:0000724">
    <property type="term" value="P:double-strand break repair via homologous recombination"/>
    <property type="evidence" value="ECO:0000318"/>
    <property type="project" value="GO_Central"/>
</dbReference>
<evidence type="ECO:0000313" key="15">
    <source>
        <dbReference type="EnsemblMetazoa" id="XP_030847891"/>
    </source>
</evidence>
<dbReference type="GeneID" id="757112"/>
<name>A0A7M7P923_STRPU</name>
<feature type="domain" description="Replication factor-A protein 1 N-terminal" evidence="12">
    <location>
        <begin position="5"/>
        <end position="104"/>
    </location>
</feature>
<dbReference type="RefSeq" id="XP_030847891.1">
    <property type="nucleotide sequence ID" value="XM_030992031.1"/>
</dbReference>
<evidence type="ECO:0000256" key="9">
    <source>
        <dbReference type="RuleBase" id="RU364130"/>
    </source>
</evidence>
<feature type="domain" description="Replication protein A OB" evidence="14">
    <location>
        <begin position="311"/>
        <end position="408"/>
    </location>
</feature>
<evidence type="ECO:0000313" key="16">
    <source>
        <dbReference type="Proteomes" id="UP000007110"/>
    </source>
</evidence>
<dbReference type="CDD" id="cd04475">
    <property type="entry name" value="RPA1_DBD_B"/>
    <property type="match status" value="1"/>
</dbReference>
<keyword evidence="6 9" id="KW-0862">Zinc</keyword>
<dbReference type="CDD" id="cd04474">
    <property type="entry name" value="RPA1_DBD_A"/>
    <property type="match status" value="1"/>
</dbReference>
<keyword evidence="8 9" id="KW-0539">Nucleus</keyword>
<evidence type="ECO:0000259" key="13">
    <source>
        <dbReference type="Pfam" id="PF08646"/>
    </source>
</evidence>
<sequence length="626" mass="68818">MNNLLSRGAIAAIFRGENVSCPVLQLLACKKMNAAASGKAVDRYRLMLSDGEHTCTAMLATQLNEMVSTGELDVKAAMKLKNYSCNPIANDRRVIVVLDLDIVKKGSEIGVSIGDPTPMRAPGQGGGPAPAQQQSRPDSTVSHDPPQTARPTSYGTGAAPASATPNKQGTFYGQSNSAMGGSTTSPKKVQPISSLTPYQNRWTIKARVTNKTAIRTWSNARGEGKLFSMDLLDQSGEIRCTAFKDMVDKYYEMIEIGKVYFVSRGTLKPANRQYTSINNDYELTFNNDTMVEPCVEEDVSIPAVQFDFKSISHLEDTPEDSMIDVIGVCKSTSDLTAVTIKSSNREVNKRSLQLVDDSQKEVSLTLWGKEAEDFDGSGNPVIAVKGARLSGFGGRSLSVLQNSIFQVNPDIPKAHHLKGWFDSEGHSQDSQSISTRQGSGGGGGANTNWMTFHDVHAQNLGQGEKPDYFTVKGTILFVRKENCMYMACPSAECNKKVSENGDGSYRCEKCSKDYENFKYRLLLSANVADSTDNQWATCFQETAEQLLLKSAQELGSLKDQGEATEKEFNQVFQDACFIDYMFRMRIKMETYNEEARLKCTCVSAQPINVRDYTNKLIKDIRLMASA</sequence>
<dbReference type="InParanoid" id="A0A7M7P923"/>
<feature type="region of interest" description="Disordered" evidence="10">
    <location>
        <begin position="109"/>
        <end position="194"/>
    </location>
</feature>
<comment type="similarity">
    <text evidence="2 9">Belongs to the replication factor A protein 1 family.</text>
</comment>
<dbReference type="Pfam" id="PF08646">
    <property type="entry name" value="Rep_fac-A_C"/>
    <property type="match status" value="1"/>
</dbReference>
<dbReference type="InterPro" id="IPR012340">
    <property type="entry name" value="NA-bd_OB-fold"/>
</dbReference>
<evidence type="ECO:0000256" key="5">
    <source>
        <dbReference type="ARBA" id="ARBA00022771"/>
    </source>
</evidence>
<dbReference type="NCBIfam" id="TIGR00617">
    <property type="entry name" value="rpa1"/>
    <property type="match status" value="1"/>
</dbReference>
<dbReference type="PANTHER" id="PTHR47165">
    <property type="entry name" value="OS03G0429900 PROTEIN"/>
    <property type="match status" value="1"/>
</dbReference>
<dbReference type="EnsemblMetazoa" id="XM_030992031">
    <property type="protein sequence ID" value="XP_030847891"/>
    <property type="gene ID" value="LOC757112"/>
</dbReference>
<dbReference type="SUPFAM" id="SSF50249">
    <property type="entry name" value="Nucleic acid-binding proteins"/>
    <property type="match status" value="4"/>
</dbReference>
<dbReference type="OMA" id="DQCDAFY"/>
<dbReference type="FunFam" id="2.40.50.140:FF:000117">
    <property type="entry name" value="Replication protein A subunit"/>
    <property type="match status" value="1"/>
</dbReference>
<evidence type="ECO:0000256" key="2">
    <source>
        <dbReference type="ARBA" id="ARBA00005690"/>
    </source>
</evidence>
<comment type="function">
    <text evidence="9">As part of the heterotrimeric replication protein A complex (RPA/RP-A), binds and stabilizes single-stranded DNA intermediates, that form during DNA replication or upon DNA stress. It prevents their reannealing and in parallel, recruits and activates different proteins and complexes involved in DNA metabolism. Thereby, it plays an essential role both in DNA replication and the cellular response to DNA damage.</text>
</comment>
<dbReference type="FunFam" id="2.40.50.140:FF:000064">
    <property type="entry name" value="Replication protein A subunit"/>
    <property type="match status" value="1"/>
</dbReference>
<evidence type="ECO:0000256" key="3">
    <source>
        <dbReference type="ARBA" id="ARBA00022705"/>
    </source>
</evidence>
<dbReference type="GO" id="GO:0008270">
    <property type="term" value="F:zinc ion binding"/>
    <property type="evidence" value="ECO:0007669"/>
    <property type="project" value="UniProtKB-KW"/>
</dbReference>
<dbReference type="Gene3D" id="2.40.50.140">
    <property type="entry name" value="Nucleic acid-binding proteins"/>
    <property type="match status" value="4"/>
</dbReference>
<dbReference type="InterPro" id="IPR031657">
    <property type="entry name" value="REPA_OB_2"/>
</dbReference>
<dbReference type="Pfam" id="PF16900">
    <property type="entry name" value="REPA_OB_2"/>
    <property type="match status" value="1"/>
</dbReference>
<dbReference type="Proteomes" id="UP000007110">
    <property type="component" value="Unassembled WGS sequence"/>
</dbReference>
<feature type="domain" description="Replication factor A C-terminal" evidence="13">
    <location>
        <begin position="468"/>
        <end position="616"/>
    </location>
</feature>
<dbReference type="InterPro" id="IPR007199">
    <property type="entry name" value="Rep_factor-A_N"/>
</dbReference>
<keyword evidence="5 9" id="KW-0863">Zinc-finger</keyword>
<evidence type="ECO:0000259" key="14">
    <source>
        <dbReference type="Pfam" id="PF16900"/>
    </source>
</evidence>
<feature type="domain" description="OB" evidence="11">
    <location>
        <begin position="202"/>
        <end position="282"/>
    </location>
</feature>
<keyword evidence="7 9" id="KW-0238">DNA-binding</keyword>
<evidence type="ECO:0000256" key="6">
    <source>
        <dbReference type="ARBA" id="ARBA00022833"/>
    </source>
</evidence>
<dbReference type="FunCoup" id="A0A7M7P923">
    <property type="interactions" value="1740"/>
</dbReference>
<dbReference type="InterPro" id="IPR013955">
    <property type="entry name" value="Rep_factor-A_C"/>
</dbReference>
<dbReference type="GO" id="GO:0006289">
    <property type="term" value="P:nucleotide-excision repair"/>
    <property type="evidence" value="ECO:0000318"/>
    <property type="project" value="GO_Central"/>
</dbReference>
<evidence type="ECO:0000256" key="7">
    <source>
        <dbReference type="ARBA" id="ARBA00023125"/>
    </source>
</evidence>
<feature type="compositionally biased region" description="Polar residues" evidence="10">
    <location>
        <begin position="163"/>
        <end position="194"/>
    </location>
</feature>
<dbReference type="InterPro" id="IPR004591">
    <property type="entry name" value="Rfa1"/>
</dbReference>
<dbReference type="KEGG" id="spu:757112"/>